<reference evidence="5" key="1">
    <citation type="submission" date="2016-02" db="EMBL/GenBank/DDBJ databases">
        <title>Draft genome sequence of Microdochium bolleyi, a fungal endophyte of beachgrass.</title>
        <authorList>
            <consortium name="DOE Joint Genome Institute"/>
            <person name="David A.S."/>
            <person name="May G."/>
            <person name="Haridas S."/>
            <person name="Lim J."/>
            <person name="Wang M."/>
            <person name="Labutti K."/>
            <person name="Lipzen A."/>
            <person name="Barry K."/>
            <person name="Grigoriev I.V."/>
        </authorList>
    </citation>
    <scope>NUCLEOTIDE SEQUENCE [LARGE SCALE GENOMIC DNA]</scope>
    <source>
        <strain evidence="5">J235TASD1</strain>
    </source>
</reference>
<feature type="domain" description="Zn(2)-C6 fungal-type" evidence="3">
    <location>
        <begin position="10"/>
        <end position="38"/>
    </location>
</feature>
<organism evidence="4 5">
    <name type="scientific">Microdochium bolleyi</name>
    <dbReference type="NCBI Taxonomy" id="196109"/>
    <lineage>
        <taxon>Eukaryota</taxon>
        <taxon>Fungi</taxon>
        <taxon>Dikarya</taxon>
        <taxon>Ascomycota</taxon>
        <taxon>Pezizomycotina</taxon>
        <taxon>Sordariomycetes</taxon>
        <taxon>Xylariomycetidae</taxon>
        <taxon>Xylariales</taxon>
        <taxon>Microdochiaceae</taxon>
        <taxon>Microdochium</taxon>
    </lineage>
</organism>
<dbReference type="InterPro" id="IPR053175">
    <property type="entry name" value="DHMBA_Reg_Transcription_Factor"/>
</dbReference>
<accession>A0A136JAL3</accession>
<dbReference type="SUPFAM" id="SSF57701">
    <property type="entry name" value="Zn2/Cys6 DNA-binding domain"/>
    <property type="match status" value="1"/>
</dbReference>
<dbReference type="AlphaFoldDB" id="A0A136JAL3"/>
<evidence type="ECO:0000313" key="4">
    <source>
        <dbReference type="EMBL" id="KXJ94229.1"/>
    </source>
</evidence>
<keyword evidence="5" id="KW-1185">Reference proteome</keyword>
<dbReference type="CDD" id="cd00067">
    <property type="entry name" value="GAL4"/>
    <property type="match status" value="1"/>
</dbReference>
<dbReference type="SMART" id="SM00066">
    <property type="entry name" value="GAL4"/>
    <property type="match status" value="1"/>
</dbReference>
<dbReference type="STRING" id="196109.A0A136JAL3"/>
<proteinExistence type="predicted"/>
<dbReference type="GO" id="GO:0008270">
    <property type="term" value="F:zinc ion binding"/>
    <property type="evidence" value="ECO:0007669"/>
    <property type="project" value="InterPro"/>
</dbReference>
<dbReference type="InterPro" id="IPR036864">
    <property type="entry name" value="Zn2-C6_fun-type_DNA-bd_sf"/>
</dbReference>
<dbReference type="EMBL" id="KQ964247">
    <property type="protein sequence ID" value="KXJ94229.1"/>
    <property type="molecule type" value="Genomic_DNA"/>
</dbReference>
<evidence type="ECO:0000313" key="5">
    <source>
        <dbReference type="Proteomes" id="UP000070501"/>
    </source>
</evidence>
<keyword evidence="1" id="KW-0539">Nucleus</keyword>
<dbReference type="Pfam" id="PF00172">
    <property type="entry name" value="Zn_clus"/>
    <property type="match status" value="1"/>
</dbReference>
<evidence type="ECO:0000259" key="3">
    <source>
        <dbReference type="PROSITE" id="PS50048"/>
    </source>
</evidence>
<dbReference type="InParanoid" id="A0A136JAL3"/>
<dbReference type="PROSITE" id="PS50048">
    <property type="entry name" value="ZN2_CY6_FUNGAL_2"/>
    <property type="match status" value="1"/>
</dbReference>
<dbReference type="PROSITE" id="PS00463">
    <property type="entry name" value="ZN2_CY6_FUNGAL_1"/>
    <property type="match status" value="1"/>
</dbReference>
<dbReference type="OrthoDB" id="4220372at2759"/>
<evidence type="ECO:0000256" key="2">
    <source>
        <dbReference type="SAM" id="MobiDB-lite"/>
    </source>
</evidence>
<dbReference type="Proteomes" id="UP000070501">
    <property type="component" value="Unassembled WGS sequence"/>
</dbReference>
<protein>
    <recommendedName>
        <fullName evidence="3">Zn(2)-C6 fungal-type domain-containing protein</fullName>
    </recommendedName>
</protein>
<dbReference type="GO" id="GO:0000981">
    <property type="term" value="F:DNA-binding transcription factor activity, RNA polymerase II-specific"/>
    <property type="evidence" value="ECO:0007669"/>
    <property type="project" value="InterPro"/>
</dbReference>
<evidence type="ECO:0000256" key="1">
    <source>
        <dbReference type="ARBA" id="ARBA00023242"/>
    </source>
</evidence>
<dbReference type="Gene3D" id="4.10.240.10">
    <property type="entry name" value="Zn(2)-C6 fungal-type DNA-binding domain"/>
    <property type="match status" value="1"/>
</dbReference>
<gene>
    <name evidence="4" type="ORF">Micbo1qcDRAFT_193451</name>
</gene>
<sequence>MGYHGLLSKGCQRCRRRKVKCDQTKPACTRCEKLGVLCPGYRDLLREQFIDESSRVVRKAKARAEPTQVQPKDDTGKVLVYTRPADSMHISTLTENLPGEWFCIFPNSEAGLLQPSLGSPMNVLCVNFFLAHYAPTCPVLSDDSYDWLFKAYWDSGSDLVRLATDAVSMSAVANKFFAPEMAPRSTELYGRALAKLNSALQDPLQARVNLTSWDGFRRWSAHMEGATTLLELRGAAQFDRAAGKQLYVHLRSQIIHNCMVTHATVPDALRATSDSFQPWGHLPFTYDTRPGSLALISFQIVNLRADVNAGTVKDPNEIMKTVLAVEKRLEQWTHHAPQGWTERIPSPSPSPSPDGLPLGFFTDAIGLTSHNTPAHTYASVNIAQIWNNWRVLRIMAHQILLRHALIPLRSLAPIKVATTQEELDHDEKYAKQEGASAETIRQMSSDVLAAAPTIVDTPRAGSLVWPFFIIAQEPLNPFHVRTRAIRIMRHVNDTLGYRIASLMADTAEETLGCDGEGVGDFPVSQTALQSLLLSF</sequence>
<name>A0A136JAL3_9PEZI</name>
<feature type="region of interest" description="Disordered" evidence="2">
    <location>
        <begin position="336"/>
        <end position="355"/>
    </location>
</feature>
<dbReference type="PANTHER" id="PTHR38791">
    <property type="entry name" value="ZN(II)2CYS6 TRANSCRIPTION FACTOR (EUROFUNG)-RELATED-RELATED"/>
    <property type="match status" value="1"/>
</dbReference>
<dbReference type="InterPro" id="IPR001138">
    <property type="entry name" value="Zn2Cys6_DnaBD"/>
</dbReference>